<sequence length="110" mass="11579">MSSFSVSDLANSTTIMVQKGVITTPTGGGTLFCNADGNPNGTGSTWTALPPTGGVSIRTSDQNSFLTCYAKYSSSSNIDLYSDQCSTIYSNGSSYTVNYDKDMCSFTNNS</sequence>
<accession>A0A6C0D173</accession>
<proteinExistence type="predicted"/>
<evidence type="ECO:0000313" key="1">
    <source>
        <dbReference type="EMBL" id="QHT10172.1"/>
    </source>
</evidence>
<name>A0A6C0D173_9ZZZZ</name>
<organism evidence="1">
    <name type="scientific">viral metagenome</name>
    <dbReference type="NCBI Taxonomy" id="1070528"/>
    <lineage>
        <taxon>unclassified sequences</taxon>
        <taxon>metagenomes</taxon>
        <taxon>organismal metagenomes</taxon>
    </lineage>
</organism>
<protein>
    <submittedName>
        <fullName evidence="1">Uncharacterized protein</fullName>
    </submittedName>
</protein>
<reference evidence="1" key="1">
    <citation type="journal article" date="2020" name="Nature">
        <title>Giant virus diversity and host interactions through global metagenomics.</title>
        <authorList>
            <person name="Schulz F."/>
            <person name="Roux S."/>
            <person name="Paez-Espino D."/>
            <person name="Jungbluth S."/>
            <person name="Walsh D.A."/>
            <person name="Denef V.J."/>
            <person name="McMahon K.D."/>
            <person name="Konstantinidis K.T."/>
            <person name="Eloe-Fadrosh E.A."/>
            <person name="Kyrpides N.C."/>
            <person name="Woyke T."/>
        </authorList>
    </citation>
    <scope>NUCLEOTIDE SEQUENCE</scope>
    <source>
        <strain evidence="1">GVMAG-M-3300023174-104</strain>
    </source>
</reference>
<dbReference type="AlphaFoldDB" id="A0A6C0D173"/>
<dbReference type="EMBL" id="MN739518">
    <property type="protein sequence ID" value="QHT10172.1"/>
    <property type="molecule type" value="Genomic_DNA"/>
</dbReference>